<gene>
    <name evidence="2" type="ORF">SCHPADRAFT_686989</name>
</gene>
<feature type="region of interest" description="Disordered" evidence="1">
    <location>
        <begin position="39"/>
        <end position="76"/>
    </location>
</feature>
<organism evidence="2 3">
    <name type="scientific">Schizopora paradoxa</name>
    <dbReference type="NCBI Taxonomy" id="27342"/>
    <lineage>
        <taxon>Eukaryota</taxon>
        <taxon>Fungi</taxon>
        <taxon>Dikarya</taxon>
        <taxon>Basidiomycota</taxon>
        <taxon>Agaricomycotina</taxon>
        <taxon>Agaricomycetes</taxon>
        <taxon>Hymenochaetales</taxon>
        <taxon>Schizoporaceae</taxon>
        <taxon>Schizopora</taxon>
    </lineage>
</organism>
<evidence type="ECO:0000313" key="2">
    <source>
        <dbReference type="EMBL" id="KLO06559.1"/>
    </source>
</evidence>
<protein>
    <submittedName>
        <fullName evidence="2">Uncharacterized protein</fullName>
    </submittedName>
</protein>
<sequence length="141" mass="15923">MYFNCRRWMLNNTMKPLTSEQRSRLLSLLQDDESTRSVAAKMRISPSTVSKNRTKYLPDLPKSAGGRPSSLTSTDVRHATRLIATGKAENAVEVRQILGDTINKPPCVQTYRNHMKRAGWKPEASTKKRPSKSTPQGRKSH</sequence>
<dbReference type="OrthoDB" id="2680205at2759"/>
<dbReference type="AlphaFoldDB" id="A0A0H2R413"/>
<dbReference type="STRING" id="27342.A0A0H2R413"/>
<evidence type="ECO:0000256" key="1">
    <source>
        <dbReference type="SAM" id="MobiDB-lite"/>
    </source>
</evidence>
<accession>A0A0H2R413</accession>
<name>A0A0H2R413_9AGAM</name>
<dbReference type="EMBL" id="KQ086197">
    <property type="protein sequence ID" value="KLO06559.1"/>
    <property type="molecule type" value="Genomic_DNA"/>
</dbReference>
<feature type="compositionally biased region" description="Polar residues" evidence="1">
    <location>
        <begin position="132"/>
        <end position="141"/>
    </location>
</feature>
<dbReference type="InParanoid" id="A0A0H2R413"/>
<dbReference type="SUPFAM" id="SSF46689">
    <property type="entry name" value="Homeodomain-like"/>
    <property type="match status" value="1"/>
</dbReference>
<proteinExistence type="predicted"/>
<evidence type="ECO:0000313" key="3">
    <source>
        <dbReference type="Proteomes" id="UP000053477"/>
    </source>
</evidence>
<reference evidence="2 3" key="1">
    <citation type="submission" date="2015-04" db="EMBL/GenBank/DDBJ databases">
        <title>Complete genome sequence of Schizopora paradoxa KUC8140, a cosmopolitan wood degrader in East Asia.</title>
        <authorList>
            <consortium name="DOE Joint Genome Institute"/>
            <person name="Min B."/>
            <person name="Park H."/>
            <person name="Jang Y."/>
            <person name="Kim J.-J."/>
            <person name="Kim K.H."/>
            <person name="Pangilinan J."/>
            <person name="Lipzen A."/>
            <person name="Riley R."/>
            <person name="Grigoriev I.V."/>
            <person name="Spatafora J.W."/>
            <person name="Choi I.-G."/>
        </authorList>
    </citation>
    <scope>NUCLEOTIDE SEQUENCE [LARGE SCALE GENOMIC DNA]</scope>
    <source>
        <strain evidence="2 3">KUC8140</strain>
    </source>
</reference>
<dbReference type="Proteomes" id="UP000053477">
    <property type="component" value="Unassembled WGS sequence"/>
</dbReference>
<keyword evidence="3" id="KW-1185">Reference proteome</keyword>
<feature type="region of interest" description="Disordered" evidence="1">
    <location>
        <begin position="103"/>
        <end position="141"/>
    </location>
</feature>
<dbReference type="InterPro" id="IPR009057">
    <property type="entry name" value="Homeodomain-like_sf"/>
</dbReference>